<organism evidence="9 10">
    <name type="scientific">Serratia fonticola</name>
    <dbReference type="NCBI Taxonomy" id="47917"/>
    <lineage>
        <taxon>Bacteria</taxon>
        <taxon>Pseudomonadati</taxon>
        <taxon>Pseudomonadota</taxon>
        <taxon>Gammaproteobacteria</taxon>
        <taxon>Enterobacterales</taxon>
        <taxon>Yersiniaceae</taxon>
        <taxon>Serratia</taxon>
    </lineage>
</organism>
<feature type="transmembrane region" description="Helical" evidence="7">
    <location>
        <begin position="112"/>
        <end position="129"/>
    </location>
</feature>
<dbReference type="Gene3D" id="3.40.50.720">
    <property type="entry name" value="NAD(P)-binding Rossmann-like Domain"/>
    <property type="match status" value="1"/>
</dbReference>
<evidence type="ECO:0000256" key="2">
    <source>
        <dbReference type="ARBA" id="ARBA00006464"/>
    </source>
</evidence>
<gene>
    <name evidence="9" type="primary">wcaJ</name>
    <name evidence="9" type="ORF">RFB13_09260</name>
</gene>
<dbReference type="Proteomes" id="UP001235341">
    <property type="component" value="Chromosome"/>
</dbReference>
<evidence type="ECO:0000256" key="3">
    <source>
        <dbReference type="ARBA" id="ARBA00022679"/>
    </source>
</evidence>
<proteinExistence type="inferred from homology"/>
<evidence type="ECO:0000313" key="10">
    <source>
        <dbReference type="Proteomes" id="UP001235341"/>
    </source>
</evidence>
<feature type="transmembrane region" description="Helical" evidence="7">
    <location>
        <begin position="82"/>
        <end position="100"/>
    </location>
</feature>
<feature type="transmembrane region" description="Helical" evidence="7">
    <location>
        <begin position="21"/>
        <end position="38"/>
    </location>
</feature>
<keyword evidence="4 7" id="KW-0812">Transmembrane</keyword>
<feature type="transmembrane region" description="Helical" evidence="7">
    <location>
        <begin position="44"/>
        <end position="61"/>
    </location>
</feature>
<dbReference type="InterPro" id="IPR017475">
    <property type="entry name" value="EPS_sugar_tfrase"/>
</dbReference>
<dbReference type="InterPro" id="IPR003362">
    <property type="entry name" value="Bact_transf"/>
</dbReference>
<evidence type="ECO:0000313" key="9">
    <source>
        <dbReference type="EMBL" id="WMT16487.1"/>
    </source>
</evidence>
<sequence>MNSLHQGFLKTNASLISIVQRFSDICIIFIGLFIICAIEGVSFIYIHWLLVMGVLIIFQMIGGMTDFYRSWRGVKFSTELKLLVRNWTLSMLIAAGIASFWEDVDLDVRAYLSWYFLVCVGFTIFRLLIRYITGGIRKLGYNVRRIVIAGSLPSGVDLAKSFSDAPWMGFEVMGIYSDDPLDYHSNVEISGDIKDVILMAKKGCIDRIYIAMPMSNEHKIKKLVKELTDTTCSVMLIPDIFTFNLLQSRHEEINGISVVSLFDTPMSGVNRVLKRIEDIFLSLFILIFISPVLLSIACVVKFTSDGPIIFRQVRYGMDGKPIKVLKFRTMKVMENGDNVRQATRDDKRVTAVGRFLRRTSLDELPQFFNVLVGDMSVVGPRPHAVAHNEQYRTLIKGYMLRHKMKPGITGWAQINGWRGETDTLDKMEKRVEFDLAYIRNWSLWLDVKIVFLTIFKGFVGKSTY</sequence>
<keyword evidence="10" id="KW-1185">Reference proteome</keyword>
<dbReference type="Pfam" id="PF02397">
    <property type="entry name" value="Bac_transf"/>
    <property type="match status" value="1"/>
</dbReference>
<dbReference type="NCBIfam" id="TIGR03023">
    <property type="entry name" value="WcaJ_sugtrans"/>
    <property type="match status" value="1"/>
</dbReference>
<dbReference type="EMBL" id="CP133586">
    <property type="protein sequence ID" value="WMT16487.1"/>
    <property type="molecule type" value="Genomic_DNA"/>
</dbReference>
<keyword evidence="6 7" id="KW-0472">Membrane</keyword>
<feature type="domain" description="Bacterial sugar transferase" evidence="8">
    <location>
        <begin position="274"/>
        <end position="457"/>
    </location>
</feature>
<evidence type="ECO:0000259" key="8">
    <source>
        <dbReference type="Pfam" id="PF02397"/>
    </source>
</evidence>
<dbReference type="EC" id="2.7.8.31" evidence="9"/>
<comment type="similarity">
    <text evidence="2">Belongs to the bacterial sugar transferase family.</text>
</comment>
<keyword evidence="5 7" id="KW-1133">Transmembrane helix</keyword>
<reference evidence="9 10" key="1">
    <citation type="submission" date="2023-08" db="EMBL/GenBank/DDBJ databases">
        <title>Complete Genome and Methylome dissection of Serratia fonticola NEB369.</title>
        <authorList>
            <person name="Fomenkov A."/>
            <person name="Roberts R.D."/>
        </authorList>
    </citation>
    <scope>NUCLEOTIDE SEQUENCE [LARGE SCALE GENOMIC DNA]</scope>
    <source>
        <strain evidence="9 10">NEB369</strain>
    </source>
</reference>
<feature type="transmembrane region" description="Helical" evidence="7">
    <location>
        <begin position="279"/>
        <end position="302"/>
    </location>
</feature>
<dbReference type="RefSeq" id="WP_309206343.1">
    <property type="nucleotide sequence ID" value="NZ_CP133586.1"/>
</dbReference>
<evidence type="ECO:0000256" key="1">
    <source>
        <dbReference type="ARBA" id="ARBA00004141"/>
    </source>
</evidence>
<dbReference type="GO" id="GO:0089702">
    <property type="term" value="F:undecaprenyl-phosphate glucose phosphotransferase activity"/>
    <property type="evidence" value="ECO:0007669"/>
    <property type="project" value="UniProtKB-EC"/>
</dbReference>
<evidence type="ECO:0000256" key="6">
    <source>
        <dbReference type="ARBA" id="ARBA00023136"/>
    </source>
</evidence>
<name>A0ABY9PTY9_SERFO</name>
<dbReference type="NCBIfam" id="NF007518">
    <property type="entry name" value="PRK10124.1"/>
    <property type="match status" value="1"/>
</dbReference>
<accession>A0ABY9PTY9</accession>
<comment type="subcellular location">
    <subcellularLocation>
        <location evidence="1">Membrane</location>
        <topology evidence="1">Multi-pass membrane protein</topology>
    </subcellularLocation>
</comment>
<dbReference type="PANTHER" id="PTHR30576:SF21">
    <property type="entry name" value="UDP-GLUCOSE:UNDECAPRENYL-PHOSPHATE GLUCOSE-1-PHOSPHATE TRANSFERASE"/>
    <property type="match status" value="1"/>
</dbReference>
<dbReference type="InterPro" id="IPR017473">
    <property type="entry name" value="Undecaprenyl-P_gluc_Ptfrase"/>
</dbReference>
<keyword evidence="3 9" id="KW-0808">Transferase</keyword>
<evidence type="ECO:0000256" key="4">
    <source>
        <dbReference type="ARBA" id="ARBA00022692"/>
    </source>
</evidence>
<protein>
    <submittedName>
        <fullName evidence="9">Undecaprenyl-phosphate glucose phosphotransferase</fullName>
        <ecNumber evidence="9">2.7.8.31</ecNumber>
    </submittedName>
</protein>
<evidence type="ECO:0000256" key="5">
    <source>
        <dbReference type="ARBA" id="ARBA00022989"/>
    </source>
</evidence>
<dbReference type="Pfam" id="PF13727">
    <property type="entry name" value="CoA_binding_3"/>
    <property type="match status" value="1"/>
</dbReference>
<dbReference type="PANTHER" id="PTHR30576">
    <property type="entry name" value="COLANIC BIOSYNTHESIS UDP-GLUCOSE LIPID CARRIER TRANSFERASE"/>
    <property type="match status" value="1"/>
</dbReference>
<evidence type="ECO:0000256" key="7">
    <source>
        <dbReference type="SAM" id="Phobius"/>
    </source>
</evidence>
<dbReference type="NCBIfam" id="TIGR03025">
    <property type="entry name" value="EPS_sugtrans"/>
    <property type="match status" value="1"/>
</dbReference>